<accession>A0A9X1QUE2</accession>
<protein>
    <submittedName>
        <fullName evidence="2">Uncharacterized protein</fullName>
    </submittedName>
</protein>
<feature type="transmembrane region" description="Helical" evidence="1">
    <location>
        <begin position="12"/>
        <end position="31"/>
    </location>
</feature>
<comment type="caution">
    <text evidence="2">The sequence shown here is derived from an EMBL/GenBank/DDBJ whole genome shotgun (WGS) entry which is preliminary data.</text>
</comment>
<keyword evidence="1" id="KW-0812">Transmembrane</keyword>
<reference evidence="2" key="1">
    <citation type="submission" date="2022-01" db="EMBL/GenBank/DDBJ databases">
        <title>Corynebacterium sp. nov isolated from isolated from the feces of the greater white-fronted geese (Anser albifrons) at Poyang Lake, PR China.</title>
        <authorList>
            <person name="Liu Q."/>
        </authorList>
    </citation>
    <scope>NUCLEOTIDE SEQUENCE</scope>
    <source>
        <strain evidence="2">JCM 32435</strain>
    </source>
</reference>
<evidence type="ECO:0000313" key="3">
    <source>
        <dbReference type="Proteomes" id="UP001139336"/>
    </source>
</evidence>
<evidence type="ECO:0000313" key="2">
    <source>
        <dbReference type="EMBL" id="MCF4007170.1"/>
    </source>
</evidence>
<proteinExistence type="predicted"/>
<dbReference type="RefSeq" id="WP_236119311.1">
    <property type="nucleotide sequence ID" value="NZ_JAKGSI010000004.1"/>
</dbReference>
<keyword evidence="3" id="KW-1185">Reference proteome</keyword>
<organism evidence="2 3">
    <name type="scientific">Corynebacterium uropygiale</name>
    <dbReference type="NCBI Taxonomy" id="1775911"/>
    <lineage>
        <taxon>Bacteria</taxon>
        <taxon>Bacillati</taxon>
        <taxon>Actinomycetota</taxon>
        <taxon>Actinomycetes</taxon>
        <taxon>Mycobacteriales</taxon>
        <taxon>Corynebacteriaceae</taxon>
        <taxon>Corynebacterium</taxon>
    </lineage>
</organism>
<sequence length="189" mass="20474">MKAYVGWPRWVRFIWVLVIIVLCVELSVRLAPRVLLHGGQSGQAGVTVDGAGQLLVAVNACDHAVDSVVVSTGENLAAYTLDEPRTGSFTVPYDEHGEGWASSPATPHQRLDRAGAEETWVMAAKKASWWEKQGYTGSQSVRSSYLPGKLEDYAEQLSPETVLVGDGTSLASVPIEEFRRCAEGETNTP</sequence>
<dbReference type="EMBL" id="JAKGSI010000004">
    <property type="protein sequence ID" value="MCF4007170.1"/>
    <property type="molecule type" value="Genomic_DNA"/>
</dbReference>
<evidence type="ECO:0000256" key="1">
    <source>
        <dbReference type="SAM" id="Phobius"/>
    </source>
</evidence>
<dbReference type="AlphaFoldDB" id="A0A9X1QUE2"/>
<keyword evidence="1" id="KW-1133">Transmembrane helix</keyword>
<dbReference type="Proteomes" id="UP001139336">
    <property type="component" value="Unassembled WGS sequence"/>
</dbReference>
<keyword evidence="1" id="KW-0472">Membrane</keyword>
<name>A0A9X1QUE2_9CORY</name>
<gene>
    <name evidence="2" type="ORF">L1O03_08290</name>
</gene>